<dbReference type="PROSITE" id="PS00599">
    <property type="entry name" value="AA_TRANSFER_CLASS_2"/>
    <property type="match status" value="1"/>
</dbReference>
<dbReference type="Pfam" id="PF00155">
    <property type="entry name" value="Aminotran_1_2"/>
    <property type="match status" value="1"/>
</dbReference>
<name>A0A7X1AWS2_9BACT</name>
<evidence type="ECO:0000256" key="11">
    <source>
        <dbReference type="HAMAP-Rule" id="MF_01023"/>
    </source>
</evidence>
<accession>A0A7X1AWS2</accession>
<evidence type="ECO:0000256" key="8">
    <source>
        <dbReference type="ARBA" id="ARBA00022898"/>
    </source>
</evidence>
<dbReference type="Proteomes" id="UP000525652">
    <property type="component" value="Unassembled WGS sequence"/>
</dbReference>
<dbReference type="InterPro" id="IPR015424">
    <property type="entry name" value="PyrdxlP-dep_Trfase"/>
</dbReference>
<comment type="catalytic activity">
    <reaction evidence="10 11">
        <text>L-histidinol phosphate + 2-oxoglutarate = 3-(imidazol-4-yl)-2-oxopropyl phosphate + L-glutamate</text>
        <dbReference type="Rhea" id="RHEA:23744"/>
        <dbReference type="ChEBI" id="CHEBI:16810"/>
        <dbReference type="ChEBI" id="CHEBI:29985"/>
        <dbReference type="ChEBI" id="CHEBI:57766"/>
        <dbReference type="ChEBI" id="CHEBI:57980"/>
        <dbReference type="EC" id="2.6.1.9"/>
    </reaction>
</comment>
<dbReference type="PANTHER" id="PTHR42885:SF2">
    <property type="entry name" value="HISTIDINOL-PHOSPHATE AMINOTRANSFERASE"/>
    <property type="match status" value="1"/>
</dbReference>
<protein>
    <recommendedName>
        <fullName evidence="11">Histidinol-phosphate aminotransferase</fullName>
        <ecNumber evidence="11">2.6.1.9</ecNumber>
    </recommendedName>
    <alternativeName>
        <fullName evidence="11">Imidazole acetol-phosphate transaminase</fullName>
    </alternativeName>
</protein>
<dbReference type="RefSeq" id="WP_185691948.1">
    <property type="nucleotide sequence ID" value="NZ_JACHVA010000047.1"/>
</dbReference>
<evidence type="ECO:0000256" key="7">
    <source>
        <dbReference type="ARBA" id="ARBA00022679"/>
    </source>
</evidence>
<dbReference type="CDD" id="cd00609">
    <property type="entry name" value="AAT_like"/>
    <property type="match status" value="1"/>
</dbReference>
<dbReference type="SUPFAM" id="SSF53383">
    <property type="entry name" value="PLP-dependent transferases"/>
    <property type="match status" value="1"/>
</dbReference>
<keyword evidence="5 11" id="KW-0032">Aminotransferase</keyword>
<organism evidence="13 14">
    <name type="scientific">Puniceicoccus vermicola</name>
    <dbReference type="NCBI Taxonomy" id="388746"/>
    <lineage>
        <taxon>Bacteria</taxon>
        <taxon>Pseudomonadati</taxon>
        <taxon>Verrucomicrobiota</taxon>
        <taxon>Opitutia</taxon>
        <taxon>Puniceicoccales</taxon>
        <taxon>Puniceicoccaceae</taxon>
        <taxon>Puniceicoccus</taxon>
    </lineage>
</organism>
<dbReference type="NCBIfam" id="TIGR01141">
    <property type="entry name" value="hisC"/>
    <property type="match status" value="1"/>
</dbReference>
<evidence type="ECO:0000259" key="12">
    <source>
        <dbReference type="Pfam" id="PF00155"/>
    </source>
</evidence>
<dbReference type="InterPro" id="IPR004839">
    <property type="entry name" value="Aminotransferase_I/II_large"/>
</dbReference>
<dbReference type="HAMAP" id="MF_01023">
    <property type="entry name" value="HisC_aminotrans_2"/>
    <property type="match status" value="1"/>
</dbReference>
<evidence type="ECO:0000256" key="3">
    <source>
        <dbReference type="ARBA" id="ARBA00007970"/>
    </source>
</evidence>
<feature type="domain" description="Aminotransferase class I/classII large" evidence="12">
    <location>
        <begin position="32"/>
        <end position="355"/>
    </location>
</feature>
<dbReference type="UniPathway" id="UPA00031">
    <property type="reaction ID" value="UER00012"/>
</dbReference>
<dbReference type="GO" id="GO:0004400">
    <property type="term" value="F:histidinol-phosphate transaminase activity"/>
    <property type="evidence" value="ECO:0007669"/>
    <property type="project" value="UniProtKB-UniRule"/>
</dbReference>
<dbReference type="AlphaFoldDB" id="A0A7X1AWS2"/>
<keyword evidence="8 11" id="KW-0663">Pyridoxal phosphate</keyword>
<comment type="cofactor">
    <cofactor evidence="1 11">
        <name>pyridoxal 5'-phosphate</name>
        <dbReference type="ChEBI" id="CHEBI:597326"/>
    </cofactor>
</comment>
<feature type="modified residue" description="N6-(pyridoxal phosphate)lysine" evidence="11">
    <location>
        <position position="215"/>
    </location>
</feature>
<dbReference type="InterPro" id="IPR015421">
    <property type="entry name" value="PyrdxlP-dep_Trfase_major"/>
</dbReference>
<sequence>MSEMSDISSLATPKVLAVDPYVPGAQINESGWVKLNTNESPFPPSPMVIEAAQAEVEKATLYPDPPARKLRAQVASHFGVEPTQVIAGNGSDDILNLLIRVFSDGERKAGAMEPSYSLYPVLASANGSAWENVPFEEPFRLPVEAILAGGFNLFFLTCPHAPSGVVFPMAEIEELAERFEGILVVDEAYGDFSGGSVVSLVKRFPKLFVTRTFSKSFGLAGLRVGFGIGSEEVVGLLDRIRDSYNLDRVAQAAGVAALKDWGYYEATIGKTTYIRDFYRREFETMGWKVYPSQANFLFVRPEKVDGEWGPEVAESLFSFLKANKVLVRYFGSHALTRDFLRISIGDEDQMMVLWDTIIEWRSKE</sequence>
<evidence type="ECO:0000313" key="14">
    <source>
        <dbReference type="Proteomes" id="UP000525652"/>
    </source>
</evidence>
<comment type="caution">
    <text evidence="13">The sequence shown here is derived from an EMBL/GenBank/DDBJ whole genome shotgun (WGS) entry which is preliminary data.</text>
</comment>
<dbReference type="InterPro" id="IPR001917">
    <property type="entry name" value="Aminotrans_II_pyridoxalP_BS"/>
</dbReference>
<comment type="pathway">
    <text evidence="2 11">Amino-acid biosynthesis; L-histidine biosynthesis; L-histidine from 5-phospho-alpha-D-ribose 1-diphosphate: step 7/9.</text>
</comment>
<dbReference type="Gene3D" id="3.90.1150.10">
    <property type="entry name" value="Aspartate Aminotransferase, domain 1"/>
    <property type="match status" value="1"/>
</dbReference>
<evidence type="ECO:0000256" key="4">
    <source>
        <dbReference type="ARBA" id="ARBA00011738"/>
    </source>
</evidence>
<keyword evidence="6 11" id="KW-0028">Amino-acid biosynthesis</keyword>
<proteinExistence type="inferred from homology"/>
<evidence type="ECO:0000256" key="6">
    <source>
        <dbReference type="ARBA" id="ARBA00022605"/>
    </source>
</evidence>
<evidence type="ECO:0000313" key="13">
    <source>
        <dbReference type="EMBL" id="MBC2601224.1"/>
    </source>
</evidence>
<gene>
    <name evidence="11 13" type="primary">hisC</name>
    <name evidence="13" type="ORF">H5P30_05485</name>
</gene>
<keyword evidence="14" id="KW-1185">Reference proteome</keyword>
<dbReference type="GO" id="GO:0030170">
    <property type="term" value="F:pyridoxal phosphate binding"/>
    <property type="evidence" value="ECO:0007669"/>
    <property type="project" value="InterPro"/>
</dbReference>
<dbReference type="EC" id="2.6.1.9" evidence="11"/>
<evidence type="ECO:0000256" key="5">
    <source>
        <dbReference type="ARBA" id="ARBA00022576"/>
    </source>
</evidence>
<keyword evidence="7 11" id="KW-0808">Transferase</keyword>
<comment type="similarity">
    <text evidence="3 11">Belongs to the class-II pyridoxal-phosphate-dependent aminotransferase family. Histidinol-phosphate aminotransferase subfamily.</text>
</comment>
<evidence type="ECO:0000256" key="9">
    <source>
        <dbReference type="ARBA" id="ARBA00023102"/>
    </source>
</evidence>
<evidence type="ECO:0000256" key="2">
    <source>
        <dbReference type="ARBA" id="ARBA00005011"/>
    </source>
</evidence>
<comment type="subunit">
    <text evidence="4 11">Homodimer.</text>
</comment>
<dbReference type="GO" id="GO:0000105">
    <property type="term" value="P:L-histidine biosynthetic process"/>
    <property type="evidence" value="ECO:0007669"/>
    <property type="project" value="UniProtKB-UniRule"/>
</dbReference>
<dbReference type="EMBL" id="JACHVA010000047">
    <property type="protein sequence ID" value="MBC2601224.1"/>
    <property type="molecule type" value="Genomic_DNA"/>
</dbReference>
<dbReference type="Gene3D" id="3.40.640.10">
    <property type="entry name" value="Type I PLP-dependent aspartate aminotransferase-like (Major domain)"/>
    <property type="match status" value="1"/>
</dbReference>
<evidence type="ECO:0000256" key="10">
    <source>
        <dbReference type="ARBA" id="ARBA00047481"/>
    </source>
</evidence>
<reference evidence="13 14" key="1">
    <citation type="submission" date="2020-07" db="EMBL/GenBank/DDBJ databases">
        <authorList>
            <person name="Feng X."/>
        </authorList>
    </citation>
    <scope>NUCLEOTIDE SEQUENCE [LARGE SCALE GENOMIC DNA]</scope>
    <source>
        <strain evidence="13 14">JCM14086</strain>
    </source>
</reference>
<dbReference type="InterPro" id="IPR005861">
    <property type="entry name" value="HisP_aminotrans"/>
</dbReference>
<evidence type="ECO:0000256" key="1">
    <source>
        <dbReference type="ARBA" id="ARBA00001933"/>
    </source>
</evidence>
<dbReference type="InterPro" id="IPR015422">
    <property type="entry name" value="PyrdxlP-dep_Trfase_small"/>
</dbReference>
<dbReference type="PANTHER" id="PTHR42885">
    <property type="entry name" value="HISTIDINOL-PHOSPHATE AMINOTRANSFERASE-RELATED"/>
    <property type="match status" value="1"/>
</dbReference>
<keyword evidence="9 11" id="KW-0368">Histidine biosynthesis</keyword>